<keyword evidence="5" id="KW-1185">Reference proteome</keyword>
<evidence type="ECO:0000313" key="4">
    <source>
        <dbReference type="EMBL" id="SBT04586.1"/>
    </source>
</evidence>
<dbReference type="RefSeq" id="WP_245754438.1">
    <property type="nucleotide sequence ID" value="NZ_FLQX01000072.1"/>
</dbReference>
<dbReference type="SUPFAM" id="SSF51735">
    <property type="entry name" value="NAD(P)-binding Rossmann-fold domains"/>
    <property type="match status" value="1"/>
</dbReference>
<dbReference type="SMART" id="SM00822">
    <property type="entry name" value="PKS_KR"/>
    <property type="match status" value="1"/>
</dbReference>
<dbReference type="PANTHER" id="PTHR42760">
    <property type="entry name" value="SHORT-CHAIN DEHYDROGENASES/REDUCTASES FAMILY MEMBER"/>
    <property type="match status" value="1"/>
</dbReference>
<dbReference type="EC" id="1.1.1.100" evidence="4"/>
<evidence type="ECO:0000256" key="1">
    <source>
        <dbReference type="ARBA" id="ARBA00006484"/>
    </source>
</evidence>
<dbReference type="Pfam" id="PF13561">
    <property type="entry name" value="adh_short_C2"/>
    <property type="match status" value="1"/>
</dbReference>
<dbReference type="Proteomes" id="UP000199169">
    <property type="component" value="Unassembled WGS sequence"/>
</dbReference>
<dbReference type="Gene3D" id="3.40.50.720">
    <property type="entry name" value="NAD(P)-binding Rossmann-like Domain"/>
    <property type="match status" value="1"/>
</dbReference>
<organism evidence="4 5">
    <name type="scientific">Candidatus Accumulibacter aalborgensis</name>
    <dbReference type="NCBI Taxonomy" id="1860102"/>
    <lineage>
        <taxon>Bacteria</taxon>
        <taxon>Pseudomonadati</taxon>
        <taxon>Pseudomonadota</taxon>
        <taxon>Betaproteobacteria</taxon>
        <taxon>Candidatus Accumulibacter</taxon>
    </lineage>
</organism>
<sequence>MSEDLAGKVVLITGASRGIGRATALACAHAGAVVVLHARARTHLEDVSEQVLGIGGKSLVVTFDLSFPEGIATAYESIFRVLGRLDGCVNNAGMMTSGLLGMISAKSIQETLGCNLQGTILSMQYAARLMRRRKQGSIVNLSSIMGTRGAPGLVAYAASKAGVVGATLAAAKELAPEGIRVNAVAPGFIETDMTRALSAEQRAQSLSQIRMGRAGRAEEVAQAALFLLSDRASYISGQVLGVDGLMCV</sequence>
<name>A0A1A8XIR7_9PROT</name>
<dbReference type="FunFam" id="3.40.50.720:FF:000084">
    <property type="entry name" value="Short-chain dehydrogenase reductase"/>
    <property type="match status" value="1"/>
</dbReference>
<dbReference type="EMBL" id="FLQX01000072">
    <property type="protein sequence ID" value="SBT04586.1"/>
    <property type="molecule type" value="Genomic_DNA"/>
</dbReference>
<reference evidence="4 5" key="1">
    <citation type="submission" date="2016-06" db="EMBL/GenBank/DDBJ databases">
        <authorList>
            <person name="Kjaerup R.B."/>
            <person name="Dalgaard T.S."/>
            <person name="Juul-Madsen H.R."/>
        </authorList>
    </citation>
    <scope>NUCLEOTIDE SEQUENCE [LARGE SCALE GENOMIC DNA]</scope>
    <source>
        <strain evidence="4">3</strain>
    </source>
</reference>
<dbReference type="AlphaFoldDB" id="A0A1A8XIR7"/>
<evidence type="ECO:0000313" key="5">
    <source>
        <dbReference type="Proteomes" id="UP000199169"/>
    </source>
</evidence>
<dbReference type="PRINTS" id="PR00081">
    <property type="entry name" value="GDHRDH"/>
</dbReference>
<evidence type="ECO:0000256" key="2">
    <source>
        <dbReference type="ARBA" id="ARBA00023002"/>
    </source>
</evidence>
<dbReference type="PRINTS" id="PR00080">
    <property type="entry name" value="SDRFAMILY"/>
</dbReference>
<dbReference type="InterPro" id="IPR036291">
    <property type="entry name" value="NAD(P)-bd_dom_sf"/>
</dbReference>
<dbReference type="STRING" id="1860102.ACCAA_1630004"/>
<comment type="similarity">
    <text evidence="1">Belongs to the short-chain dehydrogenases/reductases (SDR) family.</text>
</comment>
<proteinExistence type="inferred from homology"/>
<protein>
    <submittedName>
        <fullName evidence="4">3-oxoacyl-(Acyl-carrier-protein) reductase FabG</fullName>
        <ecNumber evidence="4">1.1.1.100</ecNumber>
    </submittedName>
</protein>
<dbReference type="InterPro" id="IPR002347">
    <property type="entry name" value="SDR_fam"/>
</dbReference>
<dbReference type="GO" id="GO:0004316">
    <property type="term" value="F:3-oxoacyl-[acyl-carrier-protein] reductase (NADPH) activity"/>
    <property type="evidence" value="ECO:0007669"/>
    <property type="project" value="UniProtKB-EC"/>
</dbReference>
<accession>A0A1A8XIR7</accession>
<dbReference type="InterPro" id="IPR057326">
    <property type="entry name" value="KR_dom"/>
</dbReference>
<gene>
    <name evidence="4" type="primary">fabG</name>
    <name evidence="4" type="ORF">ACCAA_1630004</name>
</gene>
<evidence type="ECO:0000259" key="3">
    <source>
        <dbReference type="SMART" id="SM00822"/>
    </source>
</evidence>
<keyword evidence="2 4" id="KW-0560">Oxidoreductase</keyword>
<feature type="domain" description="Ketoreductase" evidence="3">
    <location>
        <begin position="8"/>
        <end position="187"/>
    </location>
</feature>
<dbReference type="PANTHER" id="PTHR42760:SF133">
    <property type="entry name" value="3-OXOACYL-[ACYL-CARRIER-PROTEIN] REDUCTASE"/>
    <property type="match status" value="1"/>
</dbReference>